<dbReference type="InterPro" id="IPR010982">
    <property type="entry name" value="Lambda_DNA-bd_dom_sf"/>
</dbReference>
<dbReference type="PANTHER" id="PTHR30146:SF153">
    <property type="entry name" value="LACTOSE OPERON REPRESSOR"/>
    <property type="match status" value="1"/>
</dbReference>
<dbReference type="CDD" id="cd01545">
    <property type="entry name" value="PBP1_SalR"/>
    <property type="match status" value="1"/>
</dbReference>
<dbReference type="Gene3D" id="3.40.50.2300">
    <property type="match status" value="2"/>
</dbReference>
<dbReference type="GO" id="GO:0000976">
    <property type="term" value="F:transcription cis-regulatory region binding"/>
    <property type="evidence" value="ECO:0007669"/>
    <property type="project" value="TreeGrafter"/>
</dbReference>
<dbReference type="Pfam" id="PF00356">
    <property type="entry name" value="LacI"/>
    <property type="match status" value="1"/>
</dbReference>
<keyword evidence="6" id="KW-1185">Reference proteome</keyword>
<feature type="domain" description="HTH lacI-type" evidence="4">
    <location>
        <begin position="44"/>
        <end position="98"/>
    </location>
</feature>
<name>A0A7X3K7H0_9BURK</name>
<dbReference type="PROSITE" id="PS50932">
    <property type="entry name" value="HTH_LACI_2"/>
    <property type="match status" value="1"/>
</dbReference>
<keyword evidence="3" id="KW-0804">Transcription</keyword>
<dbReference type="InterPro" id="IPR000843">
    <property type="entry name" value="HTH_LacI"/>
</dbReference>
<evidence type="ECO:0000313" key="6">
    <source>
        <dbReference type="Proteomes" id="UP000443353"/>
    </source>
</evidence>
<dbReference type="SUPFAM" id="SSF53822">
    <property type="entry name" value="Periplasmic binding protein-like I"/>
    <property type="match status" value="1"/>
</dbReference>
<evidence type="ECO:0000259" key="4">
    <source>
        <dbReference type="PROSITE" id="PS50932"/>
    </source>
</evidence>
<dbReference type="PROSITE" id="PS00356">
    <property type="entry name" value="HTH_LACI_1"/>
    <property type="match status" value="1"/>
</dbReference>
<keyword evidence="2" id="KW-0238">DNA-binding</keyword>
<dbReference type="Gene3D" id="1.10.260.40">
    <property type="entry name" value="lambda repressor-like DNA-binding domains"/>
    <property type="match status" value="1"/>
</dbReference>
<dbReference type="AlphaFoldDB" id="A0A7X3K7H0"/>
<evidence type="ECO:0000256" key="3">
    <source>
        <dbReference type="ARBA" id="ARBA00023163"/>
    </source>
</evidence>
<dbReference type="InterPro" id="IPR028082">
    <property type="entry name" value="Peripla_BP_I"/>
</dbReference>
<dbReference type="Proteomes" id="UP000443353">
    <property type="component" value="Unassembled WGS sequence"/>
</dbReference>
<dbReference type="EMBL" id="WSES01000003">
    <property type="protein sequence ID" value="MVW60843.1"/>
    <property type="molecule type" value="Genomic_DNA"/>
</dbReference>
<dbReference type="SMART" id="SM00354">
    <property type="entry name" value="HTH_LACI"/>
    <property type="match status" value="1"/>
</dbReference>
<evidence type="ECO:0000256" key="1">
    <source>
        <dbReference type="ARBA" id="ARBA00023015"/>
    </source>
</evidence>
<evidence type="ECO:0000313" key="5">
    <source>
        <dbReference type="EMBL" id="MVW60843.1"/>
    </source>
</evidence>
<dbReference type="GO" id="GO:0003700">
    <property type="term" value="F:DNA-binding transcription factor activity"/>
    <property type="evidence" value="ECO:0007669"/>
    <property type="project" value="TreeGrafter"/>
</dbReference>
<dbReference type="InterPro" id="IPR046335">
    <property type="entry name" value="LacI/GalR-like_sensor"/>
</dbReference>
<dbReference type="CDD" id="cd01392">
    <property type="entry name" value="HTH_LacI"/>
    <property type="match status" value="1"/>
</dbReference>
<organism evidence="5 6">
    <name type="scientific">Massilia cellulosiltytica</name>
    <dbReference type="NCBI Taxonomy" id="2683234"/>
    <lineage>
        <taxon>Bacteria</taxon>
        <taxon>Pseudomonadati</taxon>
        <taxon>Pseudomonadota</taxon>
        <taxon>Betaproteobacteria</taxon>
        <taxon>Burkholderiales</taxon>
        <taxon>Oxalobacteraceae</taxon>
        <taxon>Telluria group</taxon>
        <taxon>Massilia</taxon>
    </lineage>
</organism>
<dbReference type="Pfam" id="PF13377">
    <property type="entry name" value="Peripla_BP_3"/>
    <property type="match status" value="1"/>
</dbReference>
<keyword evidence="1" id="KW-0805">Transcription regulation</keyword>
<evidence type="ECO:0000256" key="2">
    <source>
        <dbReference type="ARBA" id="ARBA00023125"/>
    </source>
</evidence>
<protein>
    <submittedName>
        <fullName evidence="5">Substrate-binding domain-containing protein</fullName>
    </submittedName>
</protein>
<accession>A0A7X3K7H0</accession>
<sequence length="378" mass="40496">MGRRQAGRALARPVDAGGDGQAALRWARRDGGQVKTAHREAGGATVWDVARKAGVSAMTVSRVINGNTSVSVKNREKVMRAIGELNYEVNVAARAARIGTLRVGLLYSNPSEAFLSAFLVGALTECGQSGAHLILEHCDNLKSQRKAIDRLIDDGADGILVPPPLCDSKSALKMLAELGIPSVAVATARPSPQMSAVRIDDYEGALTMMRHLLALGHTDIGFIKGDPEHTPTQLRYQAFIDAMRGAGLDVPAERVAQGMFTYRSGLLAARELLGQATRPTAIFASNDDMAAAVIAVAHGMHLQVPDDLTVCGFDDTPVATTVWPELTTIHQPITDMARSAVALLIEHVRAQRSGHAYDRRHQLMPYTLVVRESTSGAE</sequence>
<dbReference type="PANTHER" id="PTHR30146">
    <property type="entry name" value="LACI-RELATED TRANSCRIPTIONAL REPRESSOR"/>
    <property type="match status" value="1"/>
</dbReference>
<reference evidence="5 6" key="1">
    <citation type="submission" date="2019-12" db="EMBL/GenBank/DDBJ databases">
        <authorList>
            <person name="Li C."/>
            <person name="Zhao J."/>
        </authorList>
    </citation>
    <scope>NUCLEOTIDE SEQUENCE [LARGE SCALE GENOMIC DNA]</scope>
    <source>
        <strain evidence="5 6">NEAU-DD11</strain>
    </source>
</reference>
<proteinExistence type="predicted"/>
<comment type="caution">
    <text evidence="5">The sequence shown here is derived from an EMBL/GenBank/DDBJ whole genome shotgun (WGS) entry which is preliminary data.</text>
</comment>
<gene>
    <name evidence="5" type="ORF">GPY61_12970</name>
</gene>
<dbReference type="SUPFAM" id="SSF47413">
    <property type="entry name" value="lambda repressor-like DNA-binding domains"/>
    <property type="match status" value="1"/>
</dbReference>
<dbReference type="PRINTS" id="PR00036">
    <property type="entry name" value="HTHLACI"/>
</dbReference>